<organism evidence="1 2">
    <name type="scientific">Psychrobacter fozii</name>
    <dbReference type="NCBI Taxonomy" id="198480"/>
    <lineage>
        <taxon>Bacteria</taxon>
        <taxon>Pseudomonadati</taxon>
        <taxon>Pseudomonadota</taxon>
        <taxon>Gammaproteobacteria</taxon>
        <taxon>Moraxellales</taxon>
        <taxon>Moraxellaceae</taxon>
        <taxon>Psychrobacter</taxon>
    </lineage>
</organism>
<protein>
    <submittedName>
        <fullName evidence="1">Uncharacterized protein</fullName>
    </submittedName>
</protein>
<proteinExistence type="predicted"/>
<dbReference type="EMBL" id="QJSU01000017">
    <property type="protein sequence ID" value="PYE36440.1"/>
    <property type="molecule type" value="Genomic_DNA"/>
</dbReference>
<sequence>MEALEIERLAKNLIAGNFTFETEDYSQAINKLVSIYKLDNALYYLKQMANSDDYSIIFALSFILEHYSKPFINANKDEVSQLTLQAINKGYCSANCYLLYPLVYFMEHDEEYLCFLELLHNRQNTLQNDVLRHLYYFDTHKYEKLNRLSEQLDFSLFYSLPSKIDSQWFEQQVKGKSLLYRKVVASAVYKKVKDKKFVHSLTDMTDAELFDFIYIWLPDDTSKTS</sequence>
<gene>
    <name evidence="1" type="ORF">DFP82_11721</name>
</gene>
<evidence type="ECO:0000313" key="2">
    <source>
        <dbReference type="Proteomes" id="UP000247746"/>
    </source>
</evidence>
<dbReference type="RefSeq" id="WP_110924433.1">
    <property type="nucleotide sequence ID" value="NZ_QJSU01000017.1"/>
</dbReference>
<name>A0A2V4UUE5_9GAMM</name>
<dbReference type="AlphaFoldDB" id="A0A2V4UUE5"/>
<comment type="caution">
    <text evidence="1">The sequence shown here is derived from an EMBL/GenBank/DDBJ whole genome shotgun (WGS) entry which is preliminary data.</text>
</comment>
<accession>A0A2V4UUE5</accession>
<dbReference type="OrthoDB" id="6649434at2"/>
<dbReference type="Proteomes" id="UP000247746">
    <property type="component" value="Unassembled WGS sequence"/>
</dbReference>
<keyword evidence="2" id="KW-1185">Reference proteome</keyword>
<evidence type="ECO:0000313" key="1">
    <source>
        <dbReference type="EMBL" id="PYE36440.1"/>
    </source>
</evidence>
<reference evidence="1 2" key="1">
    <citation type="submission" date="2018-06" db="EMBL/GenBank/DDBJ databases">
        <title>Genomic Encyclopedia of Type Strains, Phase III (KMG-III): the genomes of soil and plant-associated and newly described type strains.</title>
        <authorList>
            <person name="Whitman W."/>
        </authorList>
    </citation>
    <scope>NUCLEOTIDE SEQUENCE [LARGE SCALE GENOMIC DNA]</scope>
    <source>
        <strain evidence="1 2">CECT 5889</strain>
    </source>
</reference>